<evidence type="ECO:0000313" key="8">
    <source>
        <dbReference type="EnsemblPlants" id="AES70760"/>
    </source>
</evidence>
<keyword evidence="9" id="KW-1185">Reference proteome</keyword>
<dbReference type="HOGENOM" id="CLU_000427_3_2_1"/>
<accession>G7J297</accession>
<feature type="domain" description="NB-ARC" evidence="5">
    <location>
        <begin position="175"/>
        <end position="243"/>
    </location>
</feature>
<dbReference type="Gene3D" id="3.80.10.10">
    <property type="entry name" value="Ribonuclease Inhibitor"/>
    <property type="match status" value="2"/>
</dbReference>
<dbReference type="InterPro" id="IPR057135">
    <property type="entry name" value="At4g27190-like_LRR"/>
</dbReference>
<evidence type="ECO:0000256" key="1">
    <source>
        <dbReference type="ARBA" id="ARBA00008894"/>
    </source>
</evidence>
<dbReference type="Pfam" id="PF23247">
    <property type="entry name" value="LRR_RPS2"/>
    <property type="match status" value="1"/>
</dbReference>
<name>G7J297_MEDTR</name>
<dbReference type="InterPro" id="IPR032675">
    <property type="entry name" value="LRR_dom_sf"/>
</dbReference>
<dbReference type="Proteomes" id="UP000002051">
    <property type="component" value="Chromosome 3"/>
</dbReference>
<sequence>MASFLTNLVKTYVEKLINGGIAESSYICCFTCIAKDFEEERARLEIERTTIKQRVDVATSRGEDVQANALYWEEEADKLIQEDTKTKQRCLFGFCPHIIWEFKYKELLDALNDDNNYMTGLQGMGGTGKTTMVKEVGKKLKQSKKFTQIIDTAVSFSPDIKKIQDDIADRLTNGEKILIILDDVWGDIDFNEIGIPYRDNHKGCRILITTRNKLVCNRLGCSKTIQLDLLSVEDAWMMFQRHADLRKVSTKDLLEKGRKISNECKRLPVAIAAIASSLKGKQRREEWDVALKSLQKHMSMHGADDELLKIFKCLQVSYDNMKNVNAKRLFLMCYVFREDEVISIEKLTRLGIGRGLFGEDYGNCKDARIQIIISKNKLLDSCLLLEYYLSNVKMHDLVRDAAQWIANKEIQTVNLYYKNQKAKVEREANIKYLLCEGKLKDLFSFKLDGSKLETLDWDDCKIDELSHEITKLEKLKLLNLEDCKIARINPFEVIDGCSSLEELYFSGSFNEFCREITFPKLQRFYIDELPRRVNELSSKWVSFRKDDIFLSETSHKYCLQEAEFLGLRRMEGGWRNIIPEIVPMEHGMNDLVELSLGSNSQLRCLIDSKHFESQVTKVFSKLVGLELRNLENLEELFNGPLSFDSLNSLENLSIEDCKHLKSLFKCNLNLFNLKSVSLEGCPMLISPFQIIESTMFQKLEVLTIINCPRIELILPFKSAHDFPSLESTTIASCDKLKYIFGKNVELGSLKQLELGGLPNLIDIFPKCNRSMHYKKFDL</sequence>
<dbReference type="EnsemblPlants" id="AES70760">
    <property type="protein sequence ID" value="AES70760"/>
    <property type="gene ID" value="MTR_3g062020"/>
</dbReference>
<organism evidence="7 9">
    <name type="scientific">Medicago truncatula</name>
    <name type="common">Barrel medic</name>
    <name type="synonym">Medicago tribuloides</name>
    <dbReference type="NCBI Taxonomy" id="3880"/>
    <lineage>
        <taxon>Eukaryota</taxon>
        <taxon>Viridiplantae</taxon>
        <taxon>Streptophyta</taxon>
        <taxon>Embryophyta</taxon>
        <taxon>Tracheophyta</taxon>
        <taxon>Spermatophyta</taxon>
        <taxon>Magnoliopsida</taxon>
        <taxon>eudicotyledons</taxon>
        <taxon>Gunneridae</taxon>
        <taxon>Pentapetalae</taxon>
        <taxon>rosids</taxon>
        <taxon>fabids</taxon>
        <taxon>Fabales</taxon>
        <taxon>Fabaceae</taxon>
        <taxon>Papilionoideae</taxon>
        <taxon>50 kb inversion clade</taxon>
        <taxon>NPAAA clade</taxon>
        <taxon>Hologalegina</taxon>
        <taxon>IRL clade</taxon>
        <taxon>Trifolieae</taxon>
        <taxon>Medicago</taxon>
    </lineage>
</organism>
<keyword evidence="3" id="KW-0611">Plant defense</keyword>
<dbReference type="PaxDb" id="3880-AES70760"/>
<dbReference type="PRINTS" id="PR00364">
    <property type="entry name" value="DISEASERSIST"/>
</dbReference>
<dbReference type="Gene3D" id="3.40.50.300">
    <property type="entry name" value="P-loop containing nucleotide triphosphate hydrolases"/>
    <property type="match status" value="1"/>
</dbReference>
<gene>
    <name evidence="7" type="ordered locus">MTR_3g062020</name>
</gene>
<keyword evidence="4" id="KW-0067">ATP-binding</keyword>
<evidence type="ECO:0000259" key="5">
    <source>
        <dbReference type="Pfam" id="PF00931"/>
    </source>
</evidence>
<dbReference type="SUPFAM" id="SSF52540">
    <property type="entry name" value="P-loop containing nucleoside triphosphate hydrolases"/>
    <property type="match status" value="1"/>
</dbReference>
<dbReference type="GO" id="GO:0043531">
    <property type="term" value="F:ADP binding"/>
    <property type="evidence" value="ECO:0007669"/>
    <property type="project" value="InterPro"/>
</dbReference>
<feature type="domain" description="NB-ARC" evidence="5">
    <location>
        <begin position="106"/>
        <end position="173"/>
    </location>
</feature>
<dbReference type="Gene3D" id="1.10.8.430">
    <property type="entry name" value="Helical domain of apoptotic protease-activating factors"/>
    <property type="match status" value="1"/>
</dbReference>
<evidence type="ECO:0000256" key="3">
    <source>
        <dbReference type="ARBA" id="ARBA00022821"/>
    </source>
</evidence>
<dbReference type="SUPFAM" id="SSF52058">
    <property type="entry name" value="L domain-like"/>
    <property type="match status" value="1"/>
</dbReference>
<evidence type="ECO:0000313" key="7">
    <source>
        <dbReference type="EMBL" id="AES70760.1"/>
    </source>
</evidence>
<dbReference type="InterPro" id="IPR050905">
    <property type="entry name" value="Plant_NBS-LRR"/>
</dbReference>
<evidence type="ECO:0000313" key="9">
    <source>
        <dbReference type="Proteomes" id="UP000002051"/>
    </source>
</evidence>
<dbReference type="Pfam" id="PF00931">
    <property type="entry name" value="NB-ARC"/>
    <property type="match status" value="2"/>
</dbReference>
<dbReference type="EMBL" id="CM001219">
    <property type="protein sequence ID" value="AES70760.1"/>
    <property type="molecule type" value="Genomic_DNA"/>
</dbReference>
<dbReference type="AlphaFoldDB" id="G7J297"/>
<feature type="domain" description="Disease resistance protein At4g27190-like leucine-rich repeats" evidence="6">
    <location>
        <begin position="582"/>
        <end position="681"/>
    </location>
</feature>
<proteinExistence type="inferred from homology"/>
<dbReference type="PANTHER" id="PTHR33463">
    <property type="entry name" value="NB-ARC DOMAIN-CONTAINING PROTEIN-RELATED"/>
    <property type="match status" value="1"/>
</dbReference>
<reference evidence="8" key="3">
    <citation type="submission" date="2015-04" db="UniProtKB">
        <authorList>
            <consortium name="EnsemblPlants"/>
        </authorList>
    </citation>
    <scope>IDENTIFICATION</scope>
    <source>
        <strain evidence="8">cv. Jemalong A17</strain>
    </source>
</reference>
<protein>
    <submittedName>
        <fullName evidence="7">LRR and NB-ARC domain disease resistance protein</fullName>
    </submittedName>
</protein>
<reference evidence="7 9" key="2">
    <citation type="journal article" date="2014" name="BMC Genomics">
        <title>An improved genome release (version Mt4.0) for the model legume Medicago truncatula.</title>
        <authorList>
            <person name="Tang H."/>
            <person name="Krishnakumar V."/>
            <person name="Bidwell S."/>
            <person name="Rosen B."/>
            <person name="Chan A."/>
            <person name="Zhou S."/>
            <person name="Gentzbittel L."/>
            <person name="Childs K.L."/>
            <person name="Yandell M."/>
            <person name="Gundlach H."/>
            <person name="Mayer K.F."/>
            <person name="Schwartz D.C."/>
            <person name="Town C.D."/>
        </authorList>
    </citation>
    <scope>GENOME REANNOTATION</scope>
    <source>
        <strain evidence="8 9">cv. Jemalong A17</strain>
    </source>
</reference>
<dbReference type="InterPro" id="IPR042197">
    <property type="entry name" value="Apaf_helical"/>
</dbReference>
<keyword evidence="2" id="KW-0547">Nucleotide-binding</keyword>
<dbReference type="OMA" id="WDEFKLE"/>
<comment type="similarity">
    <text evidence="1">Belongs to the disease resistance NB-LRR family.</text>
</comment>
<reference evidence="7 9" key="1">
    <citation type="journal article" date="2011" name="Nature">
        <title>The Medicago genome provides insight into the evolution of rhizobial symbioses.</title>
        <authorList>
            <person name="Young N.D."/>
            <person name="Debelle F."/>
            <person name="Oldroyd G.E."/>
            <person name="Geurts R."/>
            <person name="Cannon S.B."/>
            <person name="Udvardi M.K."/>
            <person name="Benedito V.A."/>
            <person name="Mayer K.F."/>
            <person name="Gouzy J."/>
            <person name="Schoof H."/>
            <person name="Van de Peer Y."/>
            <person name="Proost S."/>
            <person name="Cook D.R."/>
            <person name="Meyers B.C."/>
            <person name="Spannagl M."/>
            <person name="Cheung F."/>
            <person name="De Mita S."/>
            <person name="Krishnakumar V."/>
            <person name="Gundlach H."/>
            <person name="Zhou S."/>
            <person name="Mudge J."/>
            <person name="Bharti A.K."/>
            <person name="Murray J.D."/>
            <person name="Naoumkina M.A."/>
            <person name="Rosen B."/>
            <person name="Silverstein K.A."/>
            <person name="Tang H."/>
            <person name="Rombauts S."/>
            <person name="Zhao P.X."/>
            <person name="Zhou P."/>
            <person name="Barbe V."/>
            <person name="Bardou P."/>
            <person name="Bechner M."/>
            <person name="Bellec A."/>
            <person name="Berger A."/>
            <person name="Berges H."/>
            <person name="Bidwell S."/>
            <person name="Bisseling T."/>
            <person name="Choisne N."/>
            <person name="Couloux A."/>
            <person name="Denny R."/>
            <person name="Deshpande S."/>
            <person name="Dai X."/>
            <person name="Doyle J.J."/>
            <person name="Dudez A.M."/>
            <person name="Farmer A.D."/>
            <person name="Fouteau S."/>
            <person name="Franken C."/>
            <person name="Gibelin C."/>
            <person name="Gish J."/>
            <person name="Goldstein S."/>
            <person name="Gonzalez A.J."/>
            <person name="Green P.J."/>
            <person name="Hallab A."/>
            <person name="Hartog M."/>
            <person name="Hua A."/>
            <person name="Humphray S.J."/>
            <person name="Jeong D.H."/>
            <person name="Jing Y."/>
            <person name="Jocker A."/>
            <person name="Kenton S.M."/>
            <person name="Kim D.J."/>
            <person name="Klee K."/>
            <person name="Lai H."/>
            <person name="Lang C."/>
            <person name="Lin S."/>
            <person name="Macmil S.L."/>
            <person name="Magdelenat G."/>
            <person name="Matthews L."/>
            <person name="McCorrison J."/>
            <person name="Monaghan E.L."/>
            <person name="Mun J.H."/>
            <person name="Najar F.Z."/>
            <person name="Nicholson C."/>
            <person name="Noirot C."/>
            <person name="O'Bleness M."/>
            <person name="Paule C.R."/>
            <person name="Poulain J."/>
            <person name="Prion F."/>
            <person name="Qin B."/>
            <person name="Qu C."/>
            <person name="Retzel E.F."/>
            <person name="Riddle C."/>
            <person name="Sallet E."/>
            <person name="Samain S."/>
            <person name="Samson N."/>
            <person name="Sanders I."/>
            <person name="Saurat O."/>
            <person name="Scarpelli C."/>
            <person name="Schiex T."/>
            <person name="Segurens B."/>
            <person name="Severin A.J."/>
            <person name="Sherrier D.J."/>
            <person name="Shi R."/>
            <person name="Sims S."/>
            <person name="Singer S.R."/>
            <person name="Sinharoy S."/>
            <person name="Sterck L."/>
            <person name="Viollet A."/>
            <person name="Wang B.B."/>
            <person name="Wang K."/>
            <person name="Wang M."/>
            <person name="Wang X."/>
            <person name="Warfsmann J."/>
            <person name="Weissenbach J."/>
            <person name="White D.D."/>
            <person name="White J.D."/>
            <person name="Wiley G.B."/>
            <person name="Wincker P."/>
            <person name="Xing Y."/>
            <person name="Yang L."/>
            <person name="Yao Z."/>
            <person name="Ying F."/>
            <person name="Zhai J."/>
            <person name="Zhou L."/>
            <person name="Zuber A."/>
            <person name="Denarie J."/>
            <person name="Dixon R.A."/>
            <person name="May G.D."/>
            <person name="Schwartz D.C."/>
            <person name="Rogers J."/>
            <person name="Quetier F."/>
            <person name="Town C.D."/>
            <person name="Roe B.A."/>
        </authorList>
    </citation>
    <scope>NUCLEOTIDE SEQUENCE [LARGE SCALE GENOMIC DNA]</scope>
    <source>
        <strain evidence="7">A17</strain>
        <strain evidence="8 9">cv. Jemalong A17</strain>
    </source>
</reference>
<dbReference type="PANTHER" id="PTHR33463:SF105">
    <property type="entry name" value="AND NB-ARC DOMAIN DISEASE RESISTANCE PROTEIN, PUTATIVE-RELATED"/>
    <property type="match status" value="1"/>
</dbReference>
<evidence type="ECO:0000256" key="4">
    <source>
        <dbReference type="ARBA" id="ARBA00022840"/>
    </source>
</evidence>
<dbReference type="GO" id="GO:0005524">
    <property type="term" value="F:ATP binding"/>
    <property type="evidence" value="ECO:0007669"/>
    <property type="project" value="UniProtKB-KW"/>
</dbReference>
<dbReference type="InterPro" id="IPR002182">
    <property type="entry name" value="NB-ARC"/>
</dbReference>
<dbReference type="InterPro" id="IPR027417">
    <property type="entry name" value="P-loop_NTPase"/>
</dbReference>
<evidence type="ECO:0000256" key="2">
    <source>
        <dbReference type="ARBA" id="ARBA00022741"/>
    </source>
</evidence>
<dbReference type="eggNOG" id="KOG4658">
    <property type="taxonomic scope" value="Eukaryota"/>
</dbReference>
<dbReference type="GO" id="GO:0006952">
    <property type="term" value="P:defense response"/>
    <property type="evidence" value="ECO:0007669"/>
    <property type="project" value="UniProtKB-KW"/>
</dbReference>
<evidence type="ECO:0000259" key="6">
    <source>
        <dbReference type="Pfam" id="PF23247"/>
    </source>
</evidence>